<dbReference type="InterPro" id="IPR036188">
    <property type="entry name" value="FAD/NAD-bd_sf"/>
</dbReference>
<keyword evidence="2" id="KW-0274">FAD</keyword>
<dbReference type="EMBL" id="MU853830">
    <property type="protein sequence ID" value="KAK3938426.1"/>
    <property type="molecule type" value="Genomic_DNA"/>
</dbReference>
<name>A0AAN6N4I9_9PEZI</name>
<dbReference type="Pfam" id="PF05199">
    <property type="entry name" value="GMC_oxred_C"/>
    <property type="match status" value="1"/>
</dbReference>
<dbReference type="PRINTS" id="PR00411">
    <property type="entry name" value="PNDRDTASEI"/>
</dbReference>
<proteinExistence type="inferred from homology"/>
<comment type="cofactor">
    <cofactor evidence="2">
        <name>FAD</name>
        <dbReference type="ChEBI" id="CHEBI:57692"/>
    </cofactor>
</comment>
<gene>
    <name evidence="5" type="ORF">QBC46DRAFT_292524</name>
</gene>
<feature type="binding site" evidence="2">
    <location>
        <begin position="160"/>
        <end position="163"/>
    </location>
    <ligand>
        <name>FAD</name>
        <dbReference type="ChEBI" id="CHEBI:57692"/>
    </ligand>
</feature>
<feature type="chain" id="PRO_5042904672" evidence="3">
    <location>
        <begin position="25"/>
        <end position="682"/>
    </location>
</feature>
<dbReference type="SUPFAM" id="SSF54373">
    <property type="entry name" value="FAD-linked reductases, C-terminal domain"/>
    <property type="match status" value="1"/>
</dbReference>
<sequence>MGSPAWLMQLLLSVLLVVGSRVRAAPGADSSRNNNNSNNTYDYIVVGSGPGGGPVASNLAQNGFSVLLIEAGDDQSDNILTKVPVLSLVEPNNNRLHWDFYVRHYADLNRTLQHHFLTWRLPDGSLYVGPGQNPAPPAGATLLGVYYPRGATLGGSAVINYLVTVLPPDSDWQNIADMTGDQAWSPANMHEIWQRVERNHYVNTTSTGHGFNGFIDTILSVGDGSVYRNEPTVVAVLKSMMSVLGLDPNKFYEYIFGDINALTPNRDKTQGLWAIPYTANQLWRRVTARDLILATVNATKADGTQKYPLYLQLNTLATKIIFDQNRGYGRQPRAVGVEYLHGQSLYKADPRHASGTQGVAGKAYARKEVIVSGGTFNSPQLLKLSGIGPRAELQKLQIPVVVDLPGVGAHMMDNPEIPIVGLAKQDFVSNDTSLGSCFFGAPGDPCVAQWEQGQGPYAAGQPNSNAMMRTTPYSVDGDRDMFVFSGAFTFRGFLPPVYTTNLTRYITDPPNTFGIATVKMQNQNRAGTVLLRSADPQDTPDINFNYFTDGADIDLGAIDDTVKWGRRAHAGVAAPLGPLNTTEPPCPSSLINADGSCRDSELDKEWIMNQAFGHHPTSTCAIGADGDGYAVLDSRLRVRGVDGLRVVDASAHPRTPGAFPMIPTYMLSLRASDFILADAGRK</sequence>
<evidence type="ECO:0000256" key="2">
    <source>
        <dbReference type="PIRSR" id="PIRSR000137-2"/>
    </source>
</evidence>
<dbReference type="InterPro" id="IPR007867">
    <property type="entry name" value="GMC_OxRtase_C"/>
</dbReference>
<feature type="domain" description="Glucose-methanol-choline oxidoreductase N-terminal" evidence="4">
    <location>
        <begin position="374"/>
        <end position="388"/>
    </location>
</feature>
<protein>
    <submittedName>
        <fullName evidence="5">GMC oxidoreductase</fullName>
    </submittedName>
</protein>
<feature type="signal peptide" evidence="3">
    <location>
        <begin position="1"/>
        <end position="24"/>
    </location>
</feature>
<evidence type="ECO:0000259" key="4">
    <source>
        <dbReference type="PROSITE" id="PS00624"/>
    </source>
</evidence>
<comment type="similarity">
    <text evidence="1">Belongs to the GMC oxidoreductase family.</text>
</comment>
<dbReference type="PROSITE" id="PS00624">
    <property type="entry name" value="GMC_OXRED_2"/>
    <property type="match status" value="1"/>
</dbReference>
<keyword evidence="6" id="KW-1185">Reference proteome</keyword>
<dbReference type="InterPro" id="IPR000172">
    <property type="entry name" value="GMC_OxRdtase_N"/>
</dbReference>
<dbReference type="GO" id="GO:0016614">
    <property type="term" value="F:oxidoreductase activity, acting on CH-OH group of donors"/>
    <property type="evidence" value="ECO:0007669"/>
    <property type="project" value="InterPro"/>
</dbReference>
<evidence type="ECO:0000256" key="3">
    <source>
        <dbReference type="SAM" id="SignalP"/>
    </source>
</evidence>
<dbReference type="Gene3D" id="3.30.560.10">
    <property type="entry name" value="Glucose Oxidase, domain 3"/>
    <property type="match status" value="1"/>
</dbReference>
<dbReference type="PANTHER" id="PTHR11552">
    <property type="entry name" value="GLUCOSE-METHANOL-CHOLINE GMC OXIDOREDUCTASE"/>
    <property type="match status" value="1"/>
</dbReference>
<dbReference type="InterPro" id="IPR012132">
    <property type="entry name" value="GMC_OxRdtase"/>
</dbReference>
<comment type="caution">
    <text evidence="5">The sequence shown here is derived from an EMBL/GenBank/DDBJ whole genome shotgun (WGS) entry which is preliminary data.</text>
</comment>
<dbReference type="Proteomes" id="UP001303473">
    <property type="component" value="Unassembled WGS sequence"/>
</dbReference>
<dbReference type="PIRSF" id="PIRSF000137">
    <property type="entry name" value="Alcohol_oxidase"/>
    <property type="match status" value="1"/>
</dbReference>
<organism evidence="5 6">
    <name type="scientific">Diplogelasinospora grovesii</name>
    <dbReference type="NCBI Taxonomy" id="303347"/>
    <lineage>
        <taxon>Eukaryota</taxon>
        <taxon>Fungi</taxon>
        <taxon>Dikarya</taxon>
        <taxon>Ascomycota</taxon>
        <taxon>Pezizomycotina</taxon>
        <taxon>Sordariomycetes</taxon>
        <taxon>Sordariomycetidae</taxon>
        <taxon>Sordariales</taxon>
        <taxon>Diplogelasinosporaceae</taxon>
        <taxon>Diplogelasinospora</taxon>
    </lineage>
</organism>
<dbReference type="Gene3D" id="3.50.50.60">
    <property type="entry name" value="FAD/NAD(P)-binding domain"/>
    <property type="match status" value="1"/>
</dbReference>
<evidence type="ECO:0000313" key="5">
    <source>
        <dbReference type="EMBL" id="KAK3938426.1"/>
    </source>
</evidence>
<evidence type="ECO:0000256" key="1">
    <source>
        <dbReference type="ARBA" id="ARBA00010790"/>
    </source>
</evidence>
<keyword evidence="2" id="KW-0285">Flavoprotein</keyword>
<dbReference type="AlphaFoldDB" id="A0AAN6N4I9"/>
<dbReference type="GO" id="GO:0050660">
    <property type="term" value="F:flavin adenine dinucleotide binding"/>
    <property type="evidence" value="ECO:0007669"/>
    <property type="project" value="InterPro"/>
</dbReference>
<evidence type="ECO:0000313" key="6">
    <source>
        <dbReference type="Proteomes" id="UP001303473"/>
    </source>
</evidence>
<dbReference type="SUPFAM" id="SSF51905">
    <property type="entry name" value="FAD/NAD(P)-binding domain"/>
    <property type="match status" value="1"/>
</dbReference>
<dbReference type="PANTHER" id="PTHR11552:SF80">
    <property type="entry name" value="GMC OXIDOREDUCTASE"/>
    <property type="match status" value="1"/>
</dbReference>
<accession>A0AAN6N4I9</accession>
<dbReference type="Pfam" id="PF00732">
    <property type="entry name" value="GMC_oxred_N"/>
    <property type="match status" value="2"/>
</dbReference>
<keyword evidence="3" id="KW-0732">Signal</keyword>
<reference evidence="6" key="1">
    <citation type="journal article" date="2023" name="Mol. Phylogenet. Evol.">
        <title>Genome-scale phylogeny and comparative genomics of the fungal order Sordariales.</title>
        <authorList>
            <person name="Hensen N."/>
            <person name="Bonometti L."/>
            <person name="Westerberg I."/>
            <person name="Brannstrom I.O."/>
            <person name="Guillou S."/>
            <person name="Cros-Aarteil S."/>
            <person name="Calhoun S."/>
            <person name="Haridas S."/>
            <person name="Kuo A."/>
            <person name="Mondo S."/>
            <person name="Pangilinan J."/>
            <person name="Riley R."/>
            <person name="LaButti K."/>
            <person name="Andreopoulos B."/>
            <person name="Lipzen A."/>
            <person name="Chen C."/>
            <person name="Yan M."/>
            <person name="Daum C."/>
            <person name="Ng V."/>
            <person name="Clum A."/>
            <person name="Steindorff A."/>
            <person name="Ohm R.A."/>
            <person name="Martin F."/>
            <person name="Silar P."/>
            <person name="Natvig D.O."/>
            <person name="Lalanne C."/>
            <person name="Gautier V."/>
            <person name="Ament-Velasquez S.L."/>
            <person name="Kruys A."/>
            <person name="Hutchinson M.I."/>
            <person name="Powell A.J."/>
            <person name="Barry K."/>
            <person name="Miller A.N."/>
            <person name="Grigoriev I.V."/>
            <person name="Debuchy R."/>
            <person name="Gladieux P."/>
            <person name="Hiltunen Thoren M."/>
            <person name="Johannesson H."/>
        </authorList>
    </citation>
    <scope>NUCLEOTIDE SEQUENCE [LARGE SCALE GENOMIC DNA]</scope>
    <source>
        <strain evidence="6">CBS 340.73</strain>
    </source>
</reference>